<sequence>MPINGICHDFAFTRCFPIESKDRTPSAKESVDLWRILRTKMELIHPDSIETLKPGVLTVTNATGHPTYTPHSYYVGEGNVLYSTNDPFFDKVEKSKVDVSTQHGVGAITYSLATLKAALNNVTDGPNGASARIGTDNRDLQFYWCSTAVARLGWWSK</sequence>
<dbReference type="Proteomes" id="UP000078406">
    <property type="component" value="Unassembled WGS sequence"/>
</dbReference>
<proteinExistence type="predicted"/>
<reference evidence="1 2" key="1">
    <citation type="journal article" date="2016" name="Syst. Appl. Microbiol.">
        <title>Vibrio bivalvicida sp. nov., a novel larval pathogen for bivalve molluscs reared in a hatchery.</title>
        <authorList>
            <person name="Dubert J."/>
            <person name="Romalde J.L."/>
            <person name="Prado S."/>
            <person name="Barja J.L."/>
        </authorList>
    </citation>
    <scope>NUCLEOTIDE SEQUENCE [LARGE SCALE GENOMIC DNA]</scope>
    <source>
        <strain evidence="1 2">605</strain>
    </source>
</reference>
<gene>
    <name evidence="1" type="ORF">APB76_06110</name>
</gene>
<evidence type="ECO:0000313" key="1">
    <source>
        <dbReference type="EMBL" id="OAJ94858.1"/>
    </source>
</evidence>
<dbReference type="AlphaFoldDB" id="A0A177Y1X3"/>
<dbReference type="EMBL" id="LLEI02000021">
    <property type="protein sequence ID" value="OAJ94858.1"/>
    <property type="molecule type" value="Genomic_DNA"/>
</dbReference>
<organism evidence="1 2">
    <name type="scientific">Vibrio bivalvicida</name>
    <dbReference type="NCBI Taxonomy" id="1276888"/>
    <lineage>
        <taxon>Bacteria</taxon>
        <taxon>Pseudomonadati</taxon>
        <taxon>Pseudomonadota</taxon>
        <taxon>Gammaproteobacteria</taxon>
        <taxon>Vibrionales</taxon>
        <taxon>Vibrionaceae</taxon>
        <taxon>Vibrio</taxon>
        <taxon>Vibrio oreintalis group</taxon>
    </lineage>
</organism>
<comment type="caution">
    <text evidence="1">The sequence shown here is derived from an EMBL/GenBank/DDBJ whole genome shotgun (WGS) entry which is preliminary data.</text>
</comment>
<evidence type="ECO:0000313" key="2">
    <source>
        <dbReference type="Proteomes" id="UP000078406"/>
    </source>
</evidence>
<protein>
    <submittedName>
        <fullName evidence="1">Uncharacterized protein</fullName>
    </submittedName>
</protein>
<dbReference type="RefSeq" id="WP_054961108.1">
    <property type="nucleotide sequence ID" value="NZ_LLEI02000021.1"/>
</dbReference>
<accession>A0A177Y1X3</accession>
<name>A0A177Y1X3_9VIBR</name>